<evidence type="ECO:0000256" key="1">
    <source>
        <dbReference type="SAM" id="MobiDB-lite"/>
    </source>
</evidence>
<sequence length="137" mass="15533">MRTVCVLKAKGFWNDLLQKNLSSFLGFVEKKLDRRLLDLGQSPLSKEVWEMISTRQVSSVAINSTAARTVDYLSKSRSRKVSEPLLVEVREPKRPRRVPFSAAIARRRSQPRTQSNINKFTPRSSSADELACPAITE</sequence>
<comment type="caution">
    <text evidence="2">The sequence shown here is derived from an EMBL/GenBank/DDBJ whole genome shotgun (WGS) entry which is preliminary data.</text>
</comment>
<protein>
    <submittedName>
        <fullName evidence="2">Uncharacterized protein</fullName>
    </submittedName>
</protein>
<gene>
    <name evidence="2" type="ORF">DVH24_027420</name>
</gene>
<accession>A0A498H912</accession>
<proteinExistence type="predicted"/>
<name>A0A498H912_MALDO</name>
<evidence type="ECO:0000313" key="3">
    <source>
        <dbReference type="Proteomes" id="UP000290289"/>
    </source>
</evidence>
<dbReference type="AlphaFoldDB" id="A0A498H912"/>
<organism evidence="2 3">
    <name type="scientific">Malus domestica</name>
    <name type="common">Apple</name>
    <name type="synonym">Pyrus malus</name>
    <dbReference type="NCBI Taxonomy" id="3750"/>
    <lineage>
        <taxon>Eukaryota</taxon>
        <taxon>Viridiplantae</taxon>
        <taxon>Streptophyta</taxon>
        <taxon>Embryophyta</taxon>
        <taxon>Tracheophyta</taxon>
        <taxon>Spermatophyta</taxon>
        <taxon>Magnoliopsida</taxon>
        <taxon>eudicotyledons</taxon>
        <taxon>Gunneridae</taxon>
        <taxon>Pentapetalae</taxon>
        <taxon>rosids</taxon>
        <taxon>fabids</taxon>
        <taxon>Rosales</taxon>
        <taxon>Rosaceae</taxon>
        <taxon>Amygdaloideae</taxon>
        <taxon>Maleae</taxon>
        <taxon>Malus</taxon>
    </lineage>
</organism>
<reference evidence="2 3" key="1">
    <citation type="submission" date="2018-10" db="EMBL/GenBank/DDBJ databases">
        <title>A high-quality apple genome assembly.</title>
        <authorList>
            <person name="Hu J."/>
        </authorList>
    </citation>
    <scope>NUCLEOTIDE SEQUENCE [LARGE SCALE GENOMIC DNA]</scope>
    <source>
        <strain evidence="3">cv. HFTH1</strain>
        <tissue evidence="2">Young leaf</tissue>
    </source>
</reference>
<feature type="compositionally biased region" description="Polar residues" evidence="1">
    <location>
        <begin position="111"/>
        <end position="127"/>
    </location>
</feature>
<keyword evidence="3" id="KW-1185">Reference proteome</keyword>
<evidence type="ECO:0000313" key="2">
    <source>
        <dbReference type="EMBL" id="RXH67300.1"/>
    </source>
</evidence>
<feature type="region of interest" description="Disordered" evidence="1">
    <location>
        <begin position="99"/>
        <end position="137"/>
    </location>
</feature>
<dbReference type="EMBL" id="RDQH01000343">
    <property type="protein sequence ID" value="RXH67300.1"/>
    <property type="molecule type" value="Genomic_DNA"/>
</dbReference>
<dbReference type="Proteomes" id="UP000290289">
    <property type="component" value="Chromosome 17"/>
</dbReference>